<dbReference type="PANTHER" id="PTHR47943">
    <property type="entry name" value="CYTOCHROME P450 93A3-LIKE"/>
    <property type="match status" value="1"/>
</dbReference>
<dbReference type="EMBL" id="JBBNAE010000002">
    <property type="protein sequence ID" value="KAK9144800.1"/>
    <property type="molecule type" value="Genomic_DNA"/>
</dbReference>
<dbReference type="PANTHER" id="PTHR47943:SF2">
    <property type="entry name" value="CYTOCHROME P450"/>
    <property type="match status" value="1"/>
</dbReference>
<keyword evidence="7" id="KW-0408">Iron</keyword>
<keyword evidence="4" id="KW-0349">Heme</keyword>
<evidence type="ECO:0000256" key="4">
    <source>
        <dbReference type="ARBA" id="ARBA00022617"/>
    </source>
</evidence>
<evidence type="ECO:0000313" key="12">
    <source>
        <dbReference type="Proteomes" id="UP001417504"/>
    </source>
</evidence>
<protein>
    <submittedName>
        <fullName evidence="11">Uncharacterized protein</fullName>
    </submittedName>
</protein>
<name>A0AAP0K3P8_9MAGN</name>
<dbReference type="GO" id="GO:0046872">
    <property type="term" value="F:metal ion binding"/>
    <property type="evidence" value="ECO:0007669"/>
    <property type="project" value="UniProtKB-KW"/>
</dbReference>
<evidence type="ECO:0000256" key="10">
    <source>
        <dbReference type="SAM" id="SignalP"/>
    </source>
</evidence>
<dbReference type="Proteomes" id="UP001417504">
    <property type="component" value="Unassembled WGS sequence"/>
</dbReference>
<organism evidence="11 12">
    <name type="scientific">Stephania japonica</name>
    <dbReference type="NCBI Taxonomy" id="461633"/>
    <lineage>
        <taxon>Eukaryota</taxon>
        <taxon>Viridiplantae</taxon>
        <taxon>Streptophyta</taxon>
        <taxon>Embryophyta</taxon>
        <taxon>Tracheophyta</taxon>
        <taxon>Spermatophyta</taxon>
        <taxon>Magnoliopsida</taxon>
        <taxon>Ranunculales</taxon>
        <taxon>Menispermaceae</taxon>
        <taxon>Menispermoideae</taxon>
        <taxon>Cissampelideae</taxon>
        <taxon>Stephania</taxon>
    </lineage>
</organism>
<comment type="cofactor">
    <cofactor evidence="1">
        <name>heme</name>
        <dbReference type="ChEBI" id="CHEBI:30413"/>
    </cofactor>
</comment>
<keyword evidence="12" id="KW-1185">Reference proteome</keyword>
<keyword evidence="9" id="KW-0472">Membrane</keyword>
<keyword evidence="6" id="KW-0560">Oxidoreductase</keyword>
<keyword evidence="5" id="KW-0479">Metal-binding</keyword>
<gene>
    <name evidence="11" type="ORF">Sjap_004703</name>
</gene>
<comment type="similarity">
    <text evidence="3">Belongs to the cytochrome P450 family.</text>
</comment>
<evidence type="ECO:0000256" key="7">
    <source>
        <dbReference type="ARBA" id="ARBA00023004"/>
    </source>
</evidence>
<comment type="caution">
    <text evidence="11">The sequence shown here is derived from an EMBL/GenBank/DDBJ whole genome shotgun (WGS) entry which is preliminary data.</text>
</comment>
<dbReference type="GO" id="GO:0016020">
    <property type="term" value="C:membrane"/>
    <property type="evidence" value="ECO:0007669"/>
    <property type="project" value="UniProtKB-SubCell"/>
</dbReference>
<sequence length="117" mass="13364">MLWLPILLISLIMQGRVLLVDLTCRVDKLVEDMTVKMIFGSGGSVEFRRIVDEALKMAGAFNLNDFVPFLKVLDLQILLWRPSKNMQMISRASILGRLVMRIQYVISICLRINGSPR</sequence>
<feature type="chain" id="PRO_5042956819" evidence="10">
    <location>
        <begin position="20"/>
        <end position="117"/>
    </location>
</feature>
<feature type="signal peptide" evidence="10">
    <location>
        <begin position="1"/>
        <end position="19"/>
    </location>
</feature>
<evidence type="ECO:0000256" key="6">
    <source>
        <dbReference type="ARBA" id="ARBA00023002"/>
    </source>
</evidence>
<keyword evidence="8" id="KW-0503">Monooxygenase</keyword>
<dbReference type="GO" id="GO:0004497">
    <property type="term" value="F:monooxygenase activity"/>
    <property type="evidence" value="ECO:0007669"/>
    <property type="project" value="UniProtKB-KW"/>
</dbReference>
<evidence type="ECO:0000256" key="3">
    <source>
        <dbReference type="ARBA" id="ARBA00010617"/>
    </source>
</evidence>
<comment type="subcellular location">
    <subcellularLocation>
        <location evidence="2">Membrane</location>
    </subcellularLocation>
</comment>
<evidence type="ECO:0000256" key="8">
    <source>
        <dbReference type="ARBA" id="ARBA00023033"/>
    </source>
</evidence>
<evidence type="ECO:0000256" key="1">
    <source>
        <dbReference type="ARBA" id="ARBA00001971"/>
    </source>
</evidence>
<evidence type="ECO:0000256" key="9">
    <source>
        <dbReference type="ARBA" id="ARBA00023136"/>
    </source>
</evidence>
<keyword evidence="10" id="KW-0732">Signal</keyword>
<accession>A0AAP0K3P8</accession>
<evidence type="ECO:0000256" key="5">
    <source>
        <dbReference type="ARBA" id="ARBA00022723"/>
    </source>
</evidence>
<evidence type="ECO:0000256" key="2">
    <source>
        <dbReference type="ARBA" id="ARBA00004370"/>
    </source>
</evidence>
<evidence type="ECO:0000313" key="11">
    <source>
        <dbReference type="EMBL" id="KAK9144800.1"/>
    </source>
</evidence>
<proteinExistence type="inferred from homology"/>
<dbReference type="AlphaFoldDB" id="A0AAP0K3P8"/>
<reference evidence="11 12" key="1">
    <citation type="submission" date="2024-01" db="EMBL/GenBank/DDBJ databases">
        <title>Genome assemblies of Stephania.</title>
        <authorList>
            <person name="Yang L."/>
        </authorList>
    </citation>
    <scope>NUCLEOTIDE SEQUENCE [LARGE SCALE GENOMIC DNA]</scope>
    <source>
        <strain evidence="11">QJT</strain>
        <tissue evidence="11">Leaf</tissue>
    </source>
</reference>